<evidence type="ECO:0000256" key="2">
    <source>
        <dbReference type="ARBA" id="ARBA00023287"/>
    </source>
</evidence>
<name>A0ABV8GUP4_9BACI</name>
<dbReference type="PROSITE" id="PS00409">
    <property type="entry name" value="PROKAR_NTER_METHYL"/>
    <property type="match status" value="1"/>
</dbReference>
<gene>
    <name evidence="4" type="ORF">ACFOUV_01730</name>
</gene>
<reference evidence="5" key="1">
    <citation type="journal article" date="2019" name="Int. J. Syst. Evol. Microbiol.">
        <title>The Global Catalogue of Microorganisms (GCM) 10K type strain sequencing project: providing services to taxonomists for standard genome sequencing and annotation.</title>
        <authorList>
            <consortium name="The Broad Institute Genomics Platform"/>
            <consortium name="The Broad Institute Genome Sequencing Center for Infectious Disease"/>
            <person name="Wu L."/>
            <person name="Ma J."/>
        </authorList>
    </citation>
    <scope>NUCLEOTIDE SEQUENCE [LARGE SCALE GENOMIC DNA]</scope>
    <source>
        <strain evidence="5">IBRC-M 10703</strain>
    </source>
</reference>
<dbReference type="EMBL" id="JBHSAO010000001">
    <property type="protein sequence ID" value="MFC4022536.1"/>
    <property type="molecule type" value="Genomic_DNA"/>
</dbReference>
<keyword evidence="3" id="KW-0472">Membrane</keyword>
<evidence type="ECO:0000256" key="1">
    <source>
        <dbReference type="ARBA" id="ARBA00004241"/>
    </source>
</evidence>
<evidence type="ECO:0000313" key="5">
    <source>
        <dbReference type="Proteomes" id="UP001595772"/>
    </source>
</evidence>
<dbReference type="Pfam" id="PF07963">
    <property type="entry name" value="N_methyl"/>
    <property type="match status" value="1"/>
</dbReference>
<keyword evidence="3" id="KW-1133">Transmembrane helix</keyword>
<comment type="subcellular location">
    <subcellularLocation>
        <location evidence="1">Cell surface</location>
    </subcellularLocation>
</comment>
<accession>A0ABV8GUP4</accession>
<protein>
    <submittedName>
        <fullName evidence="4">Type II secretion system protein</fullName>
    </submittedName>
</protein>
<keyword evidence="3" id="KW-0812">Transmembrane</keyword>
<comment type="caution">
    <text evidence="4">The sequence shown here is derived from an EMBL/GenBank/DDBJ whole genome shotgun (WGS) entry which is preliminary data.</text>
</comment>
<evidence type="ECO:0000256" key="3">
    <source>
        <dbReference type="SAM" id="Phobius"/>
    </source>
</evidence>
<proteinExistence type="predicted"/>
<organism evidence="4 5">
    <name type="scientific">Oceanobacillus longus</name>
    <dbReference type="NCBI Taxonomy" id="930120"/>
    <lineage>
        <taxon>Bacteria</taxon>
        <taxon>Bacillati</taxon>
        <taxon>Bacillota</taxon>
        <taxon>Bacilli</taxon>
        <taxon>Bacillales</taxon>
        <taxon>Bacillaceae</taxon>
        <taxon>Oceanobacillus</taxon>
    </lineage>
</organism>
<feature type="transmembrane region" description="Helical" evidence="3">
    <location>
        <begin position="12"/>
        <end position="36"/>
    </location>
</feature>
<dbReference type="InterPro" id="IPR012902">
    <property type="entry name" value="N_methyl_site"/>
</dbReference>
<keyword evidence="2" id="KW-0178">Competence</keyword>
<keyword evidence="5" id="KW-1185">Reference proteome</keyword>
<dbReference type="NCBIfam" id="TIGR02532">
    <property type="entry name" value="IV_pilin_GFxxxE"/>
    <property type="match status" value="1"/>
</dbReference>
<dbReference type="RefSeq" id="WP_379495044.1">
    <property type="nucleotide sequence ID" value="NZ_JBHSAO010000001.1"/>
</dbReference>
<dbReference type="Proteomes" id="UP001595772">
    <property type="component" value="Unassembled WGS sequence"/>
</dbReference>
<sequence>MYNKFKMRNSKGFTLIEIIASIALLVMVIGTLLPFFPQIMSWTQTTDDELVASNLLPQVSSEVKNLDVHAFFDNIQQCDTYQGEDIFYKEYALNGINYKSMLNTCEEQNLDLYRTKINILTESGKLVSESYTYISGDLE</sequence>
<evidence type="ECO:0000313" key="4">
    <source>
        <dbReference type="EMBL" id="MFC4022536.1"/>
    </source>
</evidence>